<dbReference type="Proteomes" id="UP000249091">
    <property type="component" value="Chromosome 1"/>
</dbReference>
<dbReference type="EMBL" id="LS483468">
    <property type="protein sequence ID" value="SQI30632.1"/>
    <property type="molecule type" value="Genomic_DNA"/>
</dbReference>
<organism evidence="1 2">
    <name type="scientific">Rhodococcus coprophilus</name>
    <dbReference type="NCBI Taxonomy" id="38310"/>
    <lineage>
        <taxon>Bacteria</taxon>
        <taxon>Bacillati</taxon>
        <taxon>Actinomycetota</taxon>
        <taxon>Actinomycetes</taxon>
        <taxon>Mycobacteriales</taxon>
        <taxon>Nocardiaceae</taxon>
        <taxon>Rhodococcus</taxon>
    </lineage>
</organism>
<accession>A0A2X4U8C7</accession>
<gene>
    <name evidence="1" type="ORF">NCTC10994_01710</name>
</gene>
<dbReference type="KEGG" id="rcr:NCTC10994_01710"/>
<keyword evidence="2" id="KW-1185">Reference proteome</keyword>
<protein>
    <recommendedName>
        <fullName evidence="3">Diacylglycerol O-acyltransferase</fullName>
    </recommendedName>
</protein>
<evidence type="ECO:0000313" key="1">
    <source>
        <dbReference type="EMBL" id="SQI30632.1"/>
    </source>
</evidence>
<evidence type="ECO:0000313" key="2">
    <source>
        <dbReference type="Proteomes" id="UP000249091"/>
    </source>
</evidence>
<name>A0A2X4U8C7_9NOCA</name>
<reference evidence="1 2" key="1">
    <citation type="submission" date="2018-06" db="EMBL/GenBank/DDBJ databases">
        <authorList>
            <consortium name="Pathogen Informatics"/>
            <person name="Doyle S."/>
        </authorList>
    </citation>
    <scope>NUCLEOTIDE SEQUENCE [LARGE SCALE GENOMIC DNA]</scope>
    <source>
        <strain evidence="1 2">NCTC10994</strain>
    </source>
</reference>
<evidence type="ECO:0008006" key="3">
    <source>
        <dbReference type="Google" id="ProtNLM"/>
    </source>
</evidence>
<dbReference type="AlphaFoldDB" id="A0A2X4U8C7"/>
<dbReference type="STRING" id="1219011.GCA_001895045_02803"/>
<proteinExistence type="predicted"/>
<dbReference type="SUPFAM" id="SSF52777">
    <property type="entry name" value="CoA-dependent acyltransferases"/>
    <property type="match status" value="1"/>
</dbReference>
<sequence length="407" mass="43814">MTRLSVVDEMFLHRHRGSGLPSVMQGVWRTDDTVHAPLLISLHDALSQGPLGRRVVRARIPGARPRFVPSTHSYPLRYPAEKVADDAIVEWADAQAEVDLDPERGPGWSLVAAHLAGGGTLVSLVCSHVLTDARGLIDAVAEALAGNTEPHDESHTSDLRDALHVARTVARGLRGVRRTRTREKPPIPLSVGLRPRTALIDVPSEEWDTAAGVGDGTANSLMLAIATGIARRAGIPLPLRISIPVDDRDSNTVSNGVSMTGITVDADDTVATLRAKAALAYRQPREGAPHGIPAEIVQLVPDRVAARMTQGAGERDMLCSNIGRVPAVLDAFGPHRTTGVAMRAMHPGLGTRDATTSTRLSTYLCSRDDRYTLAVVALDEERFPDTQALRGFIDAEFAERGLHATYW</sequence>
<dbReference type="RefSeq" id="WP_072701551.1">
    <property type="nucleotide sequence ID" value="NZ_JAFBBL010000001.1"/>
</dbReference>